<organism evidence="18 19">
    <name type="scientific">Tursiops truncatus</name>
    <name type="common">Atlantic bottle-nosed dolphin</name>
    <name type="synonym">Delphinus truncatus</name>
    <dbReference type="NCBI Taxonomy" id="9739"/>
    <lineage>
        <taxon>Eukaryota</taxon>
        <taxon>Metazoa</taxon>
        <taxon>Chordata</taxon>
        <taxon>Craniata</taxon>
        <taxon>Vertebrata</taxon>
        <taxon>Euteleostomi</taxon>
        <taxon>Mammalia</taxon>
        <taxon>Eutheria</taxon>
        <taxon>Laurasiatheria</taxon>
        <taxon>Artiodactyla</taxon>
        <taxon>Whippomorpha</taxon>
        <taxon>Cetacea</taxon>
        <taxon>Odontoceti</taxon>
        <taxon>Delphinidae</taxon>
        <taxon>Tursiops</taxon>
    </lineage>
</organism>
<feature type="transmembrane region" description="Helical" evidence="16">
    <location>
        <begin position="404"/>
        <end position="421"/>
    </location>
</feature>
<evidence type="ECO:0000256" key="1">
    <source>
        <dbReference type="ARBA" id="ARBA00004651"/>
    </source>
</evidence>
<dbReference type="FunFam" id="1.20.1070.10:FF:000152">
    <property type="entry name" value="uracil nucleotide/cysteinyl leukotriene receptor"/>
    <property type="match status" value="1"/>
</dbReference>
<evidence type="ECO:0000256" key="13">
    <source>
        <dbReference type="ARBA" id="ARBA00083865"/>
    </source>
</evidence>
<evidence type="ECO:0000259" key="17">
    <source>
        <dbReference type="PROSITE" id="PS50262"/>
    </source>
</evidence>
<evidence type="ECO:0000313" key="18">
    <source>
        <dbReference type="Proteomes" id="UP000245320"/>
    </source>
</evidence>
<dbReference type="AlphaFoldDB" id="A0A2U3V3Y4"/>
<evidence type="ECO:0000313" key="19">
    <source>
        <dbReference type="RefSeq" id="XP_004318740.2"/>
    </source>
</evidence>
<evidence type="ECO:0000256" key="10">
    <source>
        <dbReference type="ARBA" id="ARBA00023224"/>
    </source>
</evidence>
<accession>A0A2U3V3Y4</accession>
<comment type="subcellular location">
    <subcellularLocation>
        <location evidence="1">Cell membrane</location>
        <topology evidence="1">Multi-pass membrane protein</topology>
    </subcellularLocation>
</comment>
<dbReference type="GO" id="GO:0004930">
    <property type="term" value="F:G protein-coupled receptor activity"/>
    <property type="evidence" value="ECO:0007669"/>
    <property type="project" value="UniProtKB-KW"/>
</dbReference>
<dbReference type="PANTHER" id="PTHR24232">
    <property type="entry name" value="G-PROTEIN COUPLED RECEPTOR"/>
    <property type="match status" value="1"/>
</dbReference>
<dbReference type="PROSITE" id="PS50262">
    <property type="entry name" value="G_PROTEIN_RECEP_F1_2"/>
    <property type="match status" value="1"/>
</dbReference>
<evidence type="ECO:0000256" key="9">
    <source>
        <dbReference type="ARBA" id="ARBA00023180"/>
    </source>
</evidence>
<comment type="function">
    <text evidence="11">Dual specificity receptor for uracil nucleotides and cysteinyl leukotrienes (CysLTs). Signals through G(i) and inhibition of adenylyl cyclase. May mediate brain damage by nucleotides and CysLTs following ischemia.</text>
</comment>
<evidence type="ECO:0000256" key="4">
    <source>
        <dbReference type="ARBA" id="ARBA00022989"/>
    </source>
</evidence>
<sequence length="507" mass="54888">MHPAPQTAHRGKGQKTWGSAPRPRTPQSLRQTGHHALPVVLTPSPRPERWPSGSPGSNQGLHMPCRDVAAQWGAGPSSSLAPSPWLWFCFLLKFREPVMPAHPQMDPGGVLSGPRGNAERGTGSGSAGTAGFRGLTSAEGDAPPVAGSPGPVCLFPPGSAPGSPSSQSMNGLEVASPGLMANSSLAPTEQCGQETPLENVLFASFYLLDFILAFVGNSLALWLFVRDHKSGTPANVFLMHLAVADLSCVLVLPTRLVYHFSGSHWPFGEIPCRLTGFLFYLNMYASIYFLTCISADRFLAIVHPVKSLKLRRPLHAHLACAFLWVMVAVAMAPLLVSPQTVRTNRTVVCLQLYREKASQHAFASLAVAFTFPFVTTVTCYLLIIRSLRQGPRVERRLKNKAVRMIAAVLAIFLVCFVPYHVHRSVYVLRYRGHRASCAAQRALALGNRITSCLSSLNGALDPIMYFFVAEKFRDALCSLLCGKRLPGPPPSADGKTNESSLSARSEL</sequence>
<keyword evidence="8 14" id="KW-0675">Receptor</keyword>
<dbReference type="InterPro" id="IPR017452">
    <property type="entry name" value="GPCR_Rhodpsn_7TM"/>
</dbReference>
<feature type="domain" description="G-protein coupled receptors family 1 profile" evidence="17">
    <location>
        <begin position="216"/>
        <end position="465"/>
    </location>
</feature>
<evidence type="ECO:0000256" key="12">
    <source>
        <dbReference type="ARBA" id="ARBA00069697"/>
    </source>
</evidence>
<feature type="transmembrane region" description="Helical" evidence="16">
    <location>
        <begin position="200"/>
        <end position="225"/>
    </location>
</feature>
<keyword evidence="2" id="KW-1003">Cell membrane</keyword>
<dbReference type="RefSeq" id="XP_004318740.2">
    <property type="nucleotide sequence ID" value="XM_004318692.3"/>
</dbReference>
<dbReference type="GeneID" id="101333383"/>
<evidence type="ECO:0000256" key="6">
    <source>
        <dbReference type="ARBA" id="ARBA00023136"/>
    </source>
</evidence>
<evidence type="ECO:0000256" key="2">
    <source>
        <dbReference type="ARBA" id="ARBA00022475"/>
    </source>
</evidence>
<dbReference type="Pfam" id="PF00001">
    <property type="entry name" value="7tm_1"/>
    <property type="match status" value="1"/>
</dbReference>
<evidence type="ECO:0000256" key="14">
    <source>
        <dbReference type="RuleBase" id="RU000688"/>
    </source>
</evidence>
<dbReference type="STRING" id="9739.ENSTTRP00000011009"/>
<dbReference type="InParanoid" id="A0A2U3V3Y4"/>
<dbReference type="CDD" id="cd15161">
    <property type="entry name" value="7tmA_GPR17"/>
    <property type="match status" value="1"/>
</dbReference>
<keyword evidence="7" id="KW-1015">Disulfide bond</keyword>
<feature type="region of interest" description="Disordered" evidence="15">
    <location>
        <begin position="488"/>
        <end position="507"/>
    </location>
</feature>
<dbReference type="CTD" id="2840"/>
<feature type="transmembrane region" description="Helical" evidence="16">
    <location>
        <begin position="237"/>
        <end position="258"/>
    </location>
</feature>
<evidence type="ECO:0000256" key="5">
    <source>
        <dbReference type="ARBA" id="ARBA00023040"/>
    </source>
</evidence>
<reference evidence="19" key="1">
    <citation type="submission" date="2025-08" db="UniProtKB">
        <authorList>
            <consortium name="RefSeq"/>
        </authorList>
    </citation>
    <scope>IDENTIFICATION</scope>
    <source>
        <tissue evidence="19">Spleen</tissue>
    </source>
</reference>
<dbReference type="GO" id="GO:0005886">
    <property type="term" value="C:plasma membrane"/>
    <property type="evidence" value="ECO:0007669"/>
    <property type="project" value="UniProtKB-SubCell"/>
</dbReference>
<feature type="region of interest" description="Disordered" evidence="15">
    <location>
        <begin position="1"/>
        <end position="62"/>
    </location>
</feature>
<feature type="transmembrane region" description="Helical" evidence="16">
    <location>
        <begin position="314"/>
        <end position="336"/>
    </location>
</feature>
<dbReference type="PRINTS" id="PR00237">
    <property type="entry name" value="GPCRRHODOPSN"/>
</dbReference>
<dbReference type="InterPro" id="IPR000276">
    <property type="entry name" value="GPCR_Rhodpsn"/>
</dbReference>
<evidence type="ECO:0000256" key="8">
    <source>
        <dbReference type="ARBA" id="ARBA00023170"/>
    </source>
</evidence>
<proteinExistence type="inferred from homology"/>
<keyword evidence="18" id="KW-1185">Reference proteome</keyword>
<keyword evidence="6 16" id="KW-0472">Membrane</keyword>
<dbReference type="Proteomes" id="UP000245320">
    <property type="component" value="Chromosome 7"/>
</dbReference>
<dbReference type="PROSITE" id="PS00237">
    <property type="entry name" value="G_PROTEIN_RECEP_F1_1"/>
    <property type="match status" value="1"/>
</dbReference>
<comment type="similarity">
    <text evidence="14">Belongs to the G-protein coupled receptor 1 family.</text>
</comment>
<feature type="transmembrane region" description="Helical" evidence="16">
    <location>
        <begin position="361"/>
        <end position="383"/>
    </location>
</feature>
<dbReference type="FunCoup" id="A0A2U3V3Y4">
    <property type="interactions" value="355"/>
</dbReference>
<feature type="compositionally biased region" description="Low complexity" evidence="15">
    <location>
        <begin position="156"/>
        <end position="166"/>
    </location>
</feature>
<dbReference type="PRINTS" id="PR01157">
    <property type="entry name" value="P2YPURNOCPTR"/>
</dbReference>
<evidence type="ECO:0000256" key="3">
    <source>
        <dbReference type="ARBA" id="ARBA00022692"/>
    </source>
</evidence>
<protein>
    <recommendedName>
        <fullName evidence="12">Uracil nucleotide/cysteinyl leukotriene receptor</fullName>
    </recommendedName>
    <alternativeName>
        <fullName evidence="13">G-protein coupled receptor 17</fullName>
    </alternativeName>
</protein>
<evidence type="ECO:0000256" key="15">
    <source>
        <dbReference type="SAM" id="MobiDB-lite"/>
    </source>
</evidence>
<feature type="region of interest" description="Disordered" evidence="15">
    <location>
        <begin position="106"/>
        <end position="169"/>
    </location>
</feature>
<keyword evidence="5 14" id="KW-0297">G-protein coupled receptor</keyword>
<dbReference type="OrthoDB" id="6503655at2759"/>
<dbReference type="GO" id="GO:0007200">
    <property type="term" value="P:phospholipase C-activating G protein-coupled receptor signaling pathway"/>
    <property type="evidence" value="ECO:0007669"/>
    <property type="project" value="TreeGrafter"/>
</dbReference>
<evidence type="ECO:0000256" key="11">
    <source>
        <dbReference type="ARBA" id="ARBA00059735"/>
    </source>
</evidence>
<keyword evidence="3 14" id="KW-0812">Transmembrane</keyword>
<dbReference type="PANTHER" id="PTHR24232:SF44">
    <property type="entry name" value="URACIL NUCLEOTIDE_CYSTEINYL LEUKOTRIENE RECEPTOR"/>
    <property type="match status" value="1"/>
</dbReference>
<gene>
    <name evidence="19" type="primary">GPR17</name>
</gene>
<dbReference type="GO" id="GO:0035025">
    <property type="term" value="P:positive regulation of Rho protein signal transduction"/>
    <property type="evidence" value="ECO:0007669"/>
    <property type="project" value="TreeGrafter"/>
</dbReference>
<feature type="compositionally biased region" description="Polar residues" evidence="15">
    <location>
        <begin position="497"/>
        <end position="507"/>
    </location>
</feature>
<evidence type="ECO:0000256" key="16">
    <source>
        <dbReference type="SAM" id="Phobius"/>
    </source>
</evidence>
<evidence type="ECO:0000256" key="7">
    <source>
        <dbReference type="ARBA" id="ARBA00023157"/>
    </source>
</evidence>
<keyword evidence="4 16" id="KW-1133">Transmembrane helix</keyword>
<keyword evidence="10 14" id="KW-0807">Transducer</keyword>
<dbReference type="SUPFAM" id="SSF81321">
    <property type="entry name" value="Family A G protein-coupled receptor-like"/>
    <property type="match status" value="1"/>
</dbReference>
<dbReference type="Gene3D" id="1.20.1070.10">
    <property type="entry name" value="Rhodopsin 7-helix transmembrane proteins"/>
    <property type="match status" value="1"/>
</dbReference>
<feature type="transmembrane region" description="Helical" evidence="16">
    <location>
        <begin position="278"/>
        <end position="302"/>
    </location>
</feature>
<keyword evidence="9" id="KW-0325">Glycoprotein</keyword>
<name>A0A2U3V3Y4_TURTR</name>